<reference evidence="1 2" key="1">
    <citation type="submission" date="2024-01" db="EMBL/GenBank/DDBJ databases">
        <title>Genome assemblies of Stephania.</title>
        <authorList>
            <person name="Yang L."/>
        </authorList>
    </citation>
    <scope>NUCLEOTIDE SEQUENCE [LARGE SCALE GENOMIC DNA]</scope>
    <source>
        <strain evidence="1">JXDWG</strain>
        <tissue evidence="1">Leaf</tissue>
    </source>
</reference>
<dbReference type="Proteomes" id="UP001419268">
    <property type="component" value="Unassembled WGS sequence"/>
</dbReference>
<dbReference type="EMBL" id="JBBNAG010000007">
    <property type="protein sequence ID" value="KAK9118708.1"/>
    <property type="molecule type" value="Genomic_DNA"/>
</dbReference>
<evidence type="ECO:0000313" key="2">
    <source>
        <dbReference type="Proteomes" id="UP001419268"/>
    </source>
</evidence>
<comment type="caution">
    <text evidence="1">The sequence shown here is derived from an EMBL/GenBank/DDBJ whole genome shotgun (WGS) entry which is preliminary data.</text>
</comment>
<gene>
    <name evidence="1" type="ORF">Scep_016801</name>
</gene>
<proteinExistence type="predicted"/>
<evidence type="ECO:0000313" key="1">
    <source>
        <dbReference type="EMBL" id="KAK9118708.1"/>
    </source>
</evidence>
<organism evidence="1 2">
    <name type="scientific">Stephania cephalantha</name>
    <dbReference type="NCBI Taxonomy" id="152367"/>
    <lineage>
        <taxon>Eukaryota</taxon>
        <taxon>Viridiplantae</taxon>
        <taxon>Streptophyta</taxon>
        <taxon>Embryophyta</taxon>
        <taxon>Tracheophyta</taxon>
        <taxon>Spermatophyta</taxon>
        <taxon>Magnoliopsida</taxon>
        <taxon>Ranunculales</taxon>
        <taxon>Menispermaceae</taxon>
        <taxon>Menispermoideae</taxon>
        <taxon>Cissampelideae</taxon>
        <taxon>Stephania</taxon>
    </lineage>
</organism>
<keyword evidence="2" id="KW-1185">Reference proteome</keyword>
<protein>
    <submittedName>
        <fullName evidence="1">Uncharacterized protein</fullName>
    </submittedName>
</protein>
<accession>A0AAP0INC9</accession>
<dbReference type="AlphaFoldDB" id="A0AAP0INC9"/>
<name>A0AAP0INC9_9MAGN</name>
<sequence>MLCFSSRDWHSSKALSSPIGIRLIVRCNSLARRLSIRLHLQHQETRNRNTNWSSVPLCVDPNDWDFPAVPYATRWSIASFRFLVSHSSRVGPAVWEPHEPLQPPSEVADSARPPSFSPYVGLCDTHPYFPCPASAEGEGDHAHFSQCFHCPKTVHMMKSCESSHPRSLGR</sequence>